<comment type="caution">
    <text evidence="2">The sequence shown here is derived from an EMBL/GenBank/DDBJ whole genome shotgun (WGS) entry which is preliminary data.</text>
</comment>
<dbReference type="Gene3D" id="1.20.120.520">
    <property type="entry name" value="nmb1532 protein domain like"/>
    <property type="match status" value="1"/>
</dbReference>
<dbReference type="AlphaFoldDB" id="A0A7C9J1S9"/>
<gene>
    <name evidence="2" type="ORF">GT755_10470</name>
</gene>
<dbReference type="CDD" id="cd12108">
    <property type="entry name" value="Hr-like"/>
    <property type="match status" value="1"/>
</dbReference>
<reference evidence="2 3" key="1">
    <citation type="submission" date="2020-01" db="EMBL/GenBank/DDBJ databases">
        <title>Herbidospora sp. NEAU-GS84 nov., a novel actinomycete isolated from soil.</title>
        <authorList>
            <person name="Han L."/>
        </authorList>
    </citation>
    <scope>NUCLEOTIDE SEQUENCE [LARGE SCALE GENOMIC DNA]</scope>
    <source>
        <strain evidence="2 3">NEAU-GS84</strain>
    </source>
</reference>
<sequence length="193" mass="21684">MSRLGKSMNAQHADVVAFLIRQHSEIKDLFAEVEAAEGDAREEAFRRLVHLLAVHETAEEELVHPYVRQVVDGGDGIVDDRLREENEAKQLLSDLDEMGSQHPDFLKHLEVLRKDVLTHARAEERYEFPHLTREGDPARLTKMTAAVQAAEKMAPTRPHPGVESATKNLLLGPPMAIMDRARDAIRKAMGEGR</sequence>
<organism evidence="2 3">
    <name type="scientific">Herbidospora solisilvae</name>
    <dbReference type="NCBI Taxonomy" id="2696284"/>
    <lineage>
        <taxon>Bacteria</taxon>
        <taxon>Bacillati</taxon>
        <taxon>Actinomycetota</taxon>
        <taxon>Actinomycetes</taxon>
        <taxon>Streptosporangiales</taxon>
        <taxon>Streptosporangiaceae</taxon>
        <taxon>Herbidospora</taxon>
    </lineage>
</organism>
<dbReference type="EMBL" id="WXEW01000003">
    <property type="protein sequence ID" value="NAS22106.1"/>
    <property type="molecule type" value="Genomic_DNA"/>
</dbReference>
<dbReference type="PANTHER" id="PTHR35585">
    <property type="entry name" value="HHE DOMAIN PROTEIN (AFU_ORTHOLOGUE AFUA_4G00730)"/>
    <property type="match status" value="1"/>
</dbReference>
<evidence type="ECO:0000259" key="1">
    <source>
        <dbReference type="Pfam" id="PF01814"/>
    </source>
</evidence>
<evidence type="ECO:0000313" key="2">
    <source>
        <dbReference type="EMBL" id="NAS22106.1"/>
    </source>
</evidence>
<feature type="domain" description="Hemerythrin-like" evidence="1">
    <location>
        <begin position="15"/>
        <end position="131"/>
    </location>
</feature>
<dbReference type="PANTHER" id="PTHR35585:SF1">
    <property type="entry name" value="HHE DOMAIN PROTEIN (AFU_ORTHOLOGUE AFUA_4G00730)"/>
    <property type="match status" value="1"/>
</dbReference>
<name>A0A7C9J1S9_9ACTN</name>
<accession>A0A7C9J1S9</accession>
<protein>
    <submittedName>
        <fullName evidence="2">Hemerythrin domain-containing protein</fullName>
    </submittedName>
</protein>
<dbReference type="Proteomes" id="UP000479526">
    <property type="component" value="Unassembled WGS sequence"/>
</dbReference>
<keyword evidence="3" id="KW-1185">Reference proteome</keyword>
<dbReference type="InterPro" id="IPR012312">
    <property type="entry name" value="Hemerythrin-like"/>
</dbReference>
<proteinExistence type="predicted"/>
<dbReference type="Pfam" id="PF01814">
    <property type="entry name" value="Hemerythrin"/>
    <property type="match status" value="1"/>
</dbReference>
<evidence type="ECO:0000313" key="3">
    <source>
        <dbReference type="Proteomes" id="UP000479526"/>
    </source>
</evidence>